<proteinExistence type="inferred from homology"/>
<dbReference type="Proteomes" id="UP001202248">
    <property type="component" value="Unassembled WGS sequence"/>
</dbReference>
<dbReference type="PANTHER" id="PTHR43695:SF1">
    <property type="entry name" value="RHAMNOGALACTURONAN ACETYLESTERASE"/>
    <property type="match status" value="1"/>
</dbReference>
<dbReference type="RefSeq" id="WP_240826628.1">
    <property type="nucleotide sequence ID" value="NZ_JAKWBL010000001.1"/>
</dbReference>
<sequence>MLKQKAQFIICSPVPRNNFKNGKTARSDKDYGLWAKQIAEESGAYFIDLNALIADAYDEMGADAVKDFFPKDHTHPNKEGSQLNASKVVEGIEALEACSLKDYLSEAIAQQFGLVDGYVIKN</sequence>
<name>A0ABS9SGE7_9BACT</name>
<dbReference type="InterPro" id="IPR037459">
    <property type="entry name" value="RhgT-like"/>
</dbReference>
<evidence type="ECO:0000313" key="3">
    <source>
        <dbReference type="EMBL" id="MCH5597229.1"/>
    </source>
</evidence>
<keyword evidence="2" id="KW-0378">Hydrolase</keyword>
<dbReference type="SUPFAM" id="SSF52266">
    <property type="entry name" value="SGNH hydrolase"/>
    <property type="match status" value="1"/>
</dbReference>
<evidence type="ECO:0008006" key="5">
    <source>
        <dbReference type="Google" id="ProtNLM"/>
    </source>
</evidence>
<gene>
    <name evidence="3" type="ORF">MKP09_04595</name>
</gene>
<protein>
    <recommendedName>
        <fullName evidence="5">SGNH hydrolase-type esterase domain-containing protein</fullName>
    </recommendedName>
</protein>
<evidence type="ECO:0000313" key="4">
    <source>
        <dbReference type="Proteomes" id="UP001202248"/>
    </source>
</evidence>
<comment type="similarity">
    <text evidence="1">Belongs to the 'GDSL' lipolytic enzyme family.</text>
</comment>
<evidence type="ECO:0000256" key="1">
    <source>
        <dbReference type="ARBA" id="ARBA00008668"/>
    </source>
</evidence>
<dbReference type="EMBL" id="JAKWBL010000001">
    <property type="protein sequence ID" value="MCH5597229.1"/>
    <property type="molecule type" value="Genomic_DNA"/>
</dbReference>
<reference evidence="3 4" key="1">
    <citation type="submission" date="2022-02" db="EMBL/GenBank/DDBJ databases">
        <authorList>
            <person name="Min J."/>
        </authorList>
    </citation>
    <scope>NUCLEOTIDE SEQUENCE [LARGE SCALE GENOMIC DNA]</scope>
    <source>
        <strain evidence="3 4">GR10-1</strain>
    </source>
</reference>
<evidence type="ECO:0000256" key="2">
    <source>
        <dbReference type="ARBA" id="ARBA00022801"/>
    </source>
</evidence>
<keyword evidence="4" id="KW-1185">Reference proteome</keyword>
<accession>A0ABS9SGE7</accession>
<dbReference type="Gene3D" id="3.40.50.1110">
    <property type="entry name" value="SGNH hydrolase"/>
    <property type="match status" value="1"/>
</dbReference>
<dbReference type="PANTHER" id="PTHR43695">
    <property type="entry name" value="PUTATIVE (AFU_ORTHOLOGUE AFUA_2G17250)-RELATED"/>
    <property type="match status" value="1"/>
</dbReference>
<dbReference type="InterPro" id="IPR036514">
    <property type="entry name" value="SGNH_hydro_sf"/>
</dbReference>
<comment type="caution">
    <text evidence="3">The sequence shown here is derived from an EMBL/GenBank/DDBJ whole genome shotgun (WGS) entry which is preliminary data.</text>
</comment>
<organism evidence="3 4">
    <name type="scientific">Niabella ginsengisoli</name>
    <dbReference type="NCBI Taxonomy" id="522298"/>
    <lineage>
        <taxon>Bacteria</taxon>
        <taxon>Pseudomonadati</taxon>
        <taxon>Bacteroidota</taxon>
        <taxon>Chitinophagia</taxon>
        <taxon>Chitinophagales</taxon>
        <taxon>Chitinophagaceae</taxon>
        <taxon>Niabella</taxon>
    </lineage>
</organism>